<evidence type="ECO:0000256" key="2">
    <source>
        <dbReference type="ARBA" id="ARBA00023002"/>
    </source>
</evidence>
<keyword evidence="5" id="KW-1185">Reference proteome</keyword>
<dbReference type="InterPro" id="IPR046867">
    <property type="entry name" value="AldOxase/xan_DH_MoCoBD2"/>
</dbReference>
<dbReference type="InterPro" id="IPR016208">
    <property type="entry name" value="Ald_Oxase/xanthine_DH-like"/>
</dbReference>
<proteinExistence type="predicted"/>
<dbReference type="InterPro" id="IPR008274">
    <property type="entry name" value="AldOxase/xan_DH_MoCoBD1"/>
</dbReference>
<keyword evidence="1" id="KW-0500">Molybdenum</keyword>
<evidence type="ECO:0000256" key="1">
    <source>
        <dbReference type="ARBA" id="ARBA00022505"/>
    </source>
</evidence>
<evidence type="ECO:0000259" key="3">
    <source>
        <dbReference type="SMART" id="SM01008"/>
    </source>
</evidence>
<protein>
    <submittedName>
        <fullName evidence="4">Molybdopterin-dependent oxidoreductase</fullName>
    </submittedName>
</protein>
<evidence type="ECO:0000313" key="5">
    <source>
        <dbReference type="Proteomes" id="UP000432715"/>
    </source>
</evidence>
<dbReference type="GO" id="GO:0016491">
    <property type="term" value="F:oxidoreductase activity"/>
    <property type="evidence" value="ECO:0007669"/>
    <property type="project" value="UniProtKB-KW"/>
</dbReference>
<name>A0A6I0EZQ4_9FIRM</name>
<gene>
    <name evidence="4" type="ORF">F8154_11555</name>
</gene>
<dbReference type="RefSeq" id="WP_151861772.1">
    <property type="nucleotide sequence ID" value="NZ_WBZC01000046.1"/>
</dbReference>
<dbReference type="Pfam" id="PF20256">
    <property type="entry name" value="MoCoBD_2"/>
    <property type="match status" value="1"/>
</dbReference>
<dbReference type="GO" id="GO:0005506">
    <property type="term" value="F:iron ion binding"/>
    <property type="evidence" value="ECO:0007669"/>
    <property type="project" value="InterPro"/>
</dbReference>
<dbReference type="InterPro" id="IPR000674">
    <property type="entry name" value="Ald_Oxase/Xan_DH_a/b"/>
</dbReference>
<dbReference type="Gene3D" id="3.90.1170.50">
    <property type="entry name" value="Aldehyde oxidase/xanthine dehydrogenase, a/b hammerhead"/>
    <property type="match status" value="1"/>
</dbReference>
<accession>A0A6I0EZQ4</accession>
<dbReference type="InterPro" id="IPR036856">
    <property type="entry name" value="Ald_Oxase/Xan_DH_a/b_sf"/>
</dbReference>
<reference evidence="4 5" key="1">
    <citation type="submission" date="2019-10" db="EMBL/GenBank/DDBJ databases">
        <title>Alkaliphilus serpentinus sp. nov. and Alkaliphilus pronyensis sp. nov., two novel anaerobic alkaliphilic species isolated from the serpentinized-hosted hydrothermal field of the Prony Bay (New Caledonia).</title>
        <authorList>
            <person name="Postec A."/>
        </authorList>
    </citation>
    <scope>NUCLEOTIDE SEQUENCE [LARGE SCALE GENOMIC DNA]</scope>
    <source>
        <strain evidence="4 5">LacV</strain>
    </source>
</reference>
<dbReference type="SMART" id="SM01008">
    <property type="entry name" value="Ald_Xan_dh_C"/>
    <property type="match status" value="1"/>
</dbReference>
<keyword evidence="2" id="KW-0560">Oxidoreductase</keyword>
<dbReference type="SUPFAM" id="SSF56003">
    <property type="entry name" value="Molybdenum cofactor-binding domain"/>
    <property type="match status" value="1"/>
</dbReference>
<dbReference type="InterPro" id="IPR037165">
    <property type="entry name" value="AldOxase/xan_DH_Mopterin-bd_sf"/>
</dbReference>
<dbReference type="PANTHER" id="PTHR11908:SF132">
    <property type="entry name" value="ALDEHYDE OXIDASE 1-RELATED"/>
    <property type="match status" value="1"/>
</dbReference>
<dbReference type="Pfam" id="PF01315">
    <property type="entry name" value="Ald_Xan_dh_C"/>
    <property type="match status" value="1"/>
</dbReference>
<organism evidence="4 5">
    <name type="scientific">Alkaliphilus pronyensis</name>
    <dbReference type="NCBI Taxonomy" id="1482732"/>
    <lineage>
        <taxon>Bacteria</taxon>
        <taxon>Bacillati</taxon>
        <taxon>Bacillota</taxon>
        <taxon>Clostridia</taxon>
        <taxon>Peptostreptococcales</taxon>
        <taxon>Natronincolaceae</taxon>
        <taxon>Alkaliphilus</taxon>
    </lineage>
</organism>
<dbReference type="EMBL" id="WBZC01000046">
    <property type="protein sequence ID" value="KAB3532774.1"/>
    <property type="molecule type" value="Genomic_DNA"/>
</dbReference>
<dbReference type="Proteomes" id="UP000432715">
    <property type="component" value="Unassembled WGS sequence"/>
</dbReference>
<feature type="domain" description="Aldehyde oxidase/xanthine dehydrogenase a/b hammerhead" evidence="3">
    <location>
        <begin position="18"/>
        <end position="130"/>
    </location>
</feature>
<dbReference type="AlphaFoldDB" id="A0A6I0EZQ4"/>
<dbReference type="OrthoDB" id="9759099at2"/>
<dbReference type="SUPFAM" id="SSF54665">
    <property type="entry name" value="CO dehydrogenase molybdoprotein N-domain-like"/>
    <property type="match status" value="1"/>
</dbReference>
<sequence>MKIVNSSISKLDGMSLVTGKAAYTDDIAPKDALLVKVLRSPHAFARIKNIDTTVAERVPGVVCIFTYKNVIRKPFTRAGQCYPELSPYDKFLLDEYVRHIGDDVAIIAAIDEKTATRAMKLIKVEYEVLKPVLNIKEAEDSIPVHPEEDVFTNIEVGYNRVKNIVAKVDFSLGDMEKALKDSKIIIKRSYTTQSQSQAMMESQRTYTYLDNYDRLVVVTSTQIPFHVRRILSNALDIPVSKIRVMKPRIGGGFGSKQTVQSEFYPALVTLKTGRPAKIVYSRKEVFTGTTSRHAMTFDITIGADKKGLIRAIDMEGLWDTGAYGEHAQTTLAAAGKKVLTLYNKVEACRFNGKAVYTNRVPGGAFRGFGVTQGTFVLESAINELAKELNINPVAIREKNMIKKGETTPLYNIITKGAGKEPMYMDSCMLEYCVNRGKELISWDKKYPNQVISSTRVRGMGMAISQQGSGLPNIDMASATLKLNDDGFFTLMLGATDIGTGSDTILSQIAAEALGVDIDKLIVYASDTDVTPFDSGAYASSTTYTTGNAVIAAAEKMKSLIVTYGAKYFDTIEENTIFDGKRIYSRNDGQSITLEEFSKKITYNMLHVQLTATGSFVPKKAAPPYMAGFAEVEVDLETGKVDVIDFVGVVDCGTAINPKLARIQAEGGIVQGIGLALYEEVKYTKEGRLITDTFMEYKIPTRMDIGNIHVELAEGFEETGPYGAKSIGEVVINTVAPAITDAIYNACGVRIRDLPATPEKVLHLYKSIK</sequence>
<dbReference type="Pfam" id="PF02738">
    <property type="entry name" value="MoCoBD_1"/>
    <property type="match status" value="1"/>
</dbReference>
<comment type="caution">
    <text evidence="4">The sequence shown here is derived from an EMBL/GenBank/DDBJ whole genome shotgun (WGS) entry which is preliminary data.</text>
</comment>
<dbReference type="Gene3D" id="3.30.365.10">
    <property type="entry name" value="Aldehyde oxidase/xanthine dehydrogenase, molybdopterin binding domain"/>
    <property type="match status" value="4"/>
</dbReference>
<evidence type="ECO:0000313" key="4">
    <source>
        <dbReference type="EMBL" id="KAB3532774.1"/>
    </source>
</evidence>
<dbReference type="PANTHER" id="PTHR11908">
    <property type="entry name" value="XANTHINE DEHYDROGENASE"/>
    <property type="match status" value="1"/>
</dbReference>